<keyword evidence="6" id="KW-0732">Signal</keyword>
<dbReference type="GO" id="GO:0061798">
    <property type="term" value="F:GTP 3',8'-cyclase activity"/>
    <property type="evidence" value="ECO:0007669"/>
    <property type="project" value="TreeGrafter"/>
</dbReference>
<protein>
    <recommendedName>
        <fullName evidence="3">cyclic pyranopterin monophosphate synthase</fullName>
        <ecNumber evidence="3">4.6.1.17</ecNumber>
    </recommendedName>
</protein>
<dbReference type="SUPFAM" id="SSF55040">
    <property type="entry name" value="Molybdenum cofactor biosynthesis protein C, MoaC"/>
    <property type="match status" value="1"/>
</dbReference>
<dbReference type="GeneID" id="20804475"/>
<proteinExistence type="predicted"/>
<dbReference type="AlphaFoldDB" id="W4H248"/>
<dbReference type="NCBIfam" id="TIGR00581">
    <property type="entry name" value="moaC"/>
    <property type="match status" value="1"/>
</dbReference>
<dbReference type="VEuPathDB" id="FungiDB:H257_02479"/>
<keyword evidence="4" id="KW-0501">Molybdenum cofactor biosynthesis</keyword>
<dbReference type="EC" id="4.6.1.17" evidence="3"/>
<evidence type="ECO:0000256" key="6">
    <source>
        <dbReference type="SAM" id="SignalP"/>
    </source>
</evidence>
<evidence type="ECO:0000313" key="8">
    <source>
        <dbReference type="EMBL" id="ETV85977.1"/>
    </source>
</evidence>
<dbReference type="Pfam" id="PF01967">
    <property type="entry name" value="MoaC"/>
    <property type="match status" value="1"/>
</dbReference>
<name>W4H248_APHAT</name>
<evidence type="ECO:0000256" key="1">
    <source>
        <dbReference type="ARBA" id="ARBA00001637"/>
    </source>
</evidence>
<dbReference type="Gene3D" id="3.30.70.640">
    <property type="entry name" value="Molybdopterin cofactor biosynthesis C (MoaC) domain"/>
    <property type="match status" value="1"/>
</dbReference>
<dbReference type="InterPro" id="IPR036522">
    <property type="entry name" value="MoaC_sf"/>
</dbReference>
<dbReference type="RefSeq" id="XP_009824449.1">
    <property type="nucleotide sequence ID" value="XM_009826147.1"/>
</dbReference>
<dbReference type="PANTHER" id="PTHR22960">
    <property type="entry name" value="MOLYBDOPTERIN COFACTOR SYNTHESIS PROTEIN A"/>
    <property type="match status" value="1"/>
</dbReference>
<organism evidence="8">
    <name type="scientific">Aphanomyces astaci</name>
    <name type="common">Crayfish plague agent</name>
    <dbReference type="NCBI Taxonomy" id="112090"/>
    <lineage>
        <taxon>Eukaryota</taxon>
        <taxon>Sar</taxon>
        <taxon>Stramenopiles</taxon>
        <taxon>Oomycota</taxon>
        <taxon>Saprolegniomycetes</taxon>
        <taxon>Saprolegniales</taxon>
        <taxon>Verrucalvaceae</taxon>
        <taxon>Aphanomyces</taxon>
    </lineage>
</organism>
<keyword evidence="5" id="KW-0456">Lyase</keyword>
<evidence type="ECO:0000259" key="7">
    <source>
        <dbReference type="Pfam" id="PF01967"/>
    </source>
</evidence>
<dbReference type="PANTHER" id="PTHR22960:SF0">
    <property type="entry name" value="MOLYBDENUM COFACTOR BIOSYNTHESIS PROTEIN 1"/>
    <property type="match status" value="1"/>
</dbReference>
<comment type="pathway">
    <text evidence="2">Cofactor biosynthesis; molybdopterin biosynthesis.</text>
</comment>
<dbReference type="InterPro" id="IPR047594">
    <property type="entry name" value="MoaC_bact/euk"/>
</dbReference>
<dbReference type="STRING" id="112090.W4H248"/>
<dbReference type="CDD" id="cd01420">
    <property type="entry name" value="MoaC_PE"/>
    <property type="match status" value="1"/>
</dbReference>
<dbReference type="OrthoDB" id="429626at2759"/>
<dbReference type="InterPro" id="IPR023045">
    <property type="entry name" value="MoaC"/>
</dbReference>
<dbReference type="InterPro" id="IPR002820">
    <property type="entry name" value="Mopterin_CF_biosynth-C_dom"/>
</dbReference>
<dbReference type="InterPro" id="IPR050105">
    <property type="entry name" value="MoCo_biosynth_MoaA/MoaC"/>
</dbReference>
<feature type="signal peptide" evidence="6">
    <location>
        <begin position="1"/>
        <end position="18"/>
    </location>
</feature>
<evidence type="ECO:0000256" key="5">
    <source>
        <dbReference type="ARBA" id="ARBA00023239"/>
    </source>
</evidence>
<dbReference type="EMBL" id="KI913117">
    <property type="protein sequence ID" value="ETV85977.1"/>
    <property type="molecule type" value="Genomic_DNA"/>
</dbReference>
<evidence type="ECO:0000256" key="3">
    <source>
        <dbReference type="ARBA" id="ARBA00012575"/>
    </source>
</evidence>
<feature type="chain" id="PRO_5004842928" description="cyclic pyranopterin monophosphate synthase" evidence="6">
    <location>
        <begin position="19"/>
        <end position="185"/>
    </location>
</feature>
<comment type="catalytic activity">
    <reaction evidence="1">
        <text>(8S)-3',8-cyclo-7,8-dihydroguanosine 5'-triphosphate = cyclic pyranopterin phosphate + diphosphate</text>
        <dbReference type="Rhea" id="RHEA:49580"/>
        <dbReference type="ChEBI" id="CHEBI:33019"/>
        <dbReference type="ChEBI" id="CHEBI:59648"/>
        <dbReference type="ChEBI" id="CHEBI:131766"/>
        <dbReference type="EC" id="4.6.1.17"/>
    </reaction>
</comment>
<accession>W4H248</accession>
<feature type="non-terminal residue" evidence="8">
    <location>
        <position position="1"/>
    </location>
</feature>
<evidence type="ECO:0000256" key="2">
    <source>
        <dbReference type="ARBA" id="ARBA00005046"/>
    </source>
</evidence>
<dbReference type="UniPathway" id="UPA00344"/>
<dbReference type="NCBIfam" id="NF006870">
    <property type="entry name" value="PRK09364.1"/>
    <property type="match status" value="1"/>
</dbReference>
<sequence length="185" mass="19806">MALVRATIFLLPLGRSAGFPSRAKHGLTHVNSDKQPTMVDVTDKAITDRTAVARSIVRFPAGILASLRQDAELMSKKGPVLTTAILAGVMGAKKTSDLIPFCHPLALNDCKVTLHVQDDNTLHIHCAVKCTGRTGVEMEALTGASIAALCVYDMCKALSHDLVIQETRLLAKTGGKAPFLHKEPQ</sequence>
<evidence type="ECO:0000256" key="4">
    <source>
        <dbReference type="ARBA" id="ARBA00023150"/>
    </source>
</evidence>
<feature type="domain" description="Molybdopterin cofactor biosynthesis C (MoaC)" evidence="7">
    <location>
        <begin position="38"/>
        <end position="175"/>
    </location>
</feature>
<dbReference type="GO" id="GO:0006777">
    <property type="term" value="P:Mo-molybdopterin cofactor biosynthetic process"/>
    <property type="evidence" value="ECO:0007669"/>
    <property type="project" value="UniProtKB-KW"/>
</dbReference>
<reference evidence="8" key="1">
    <citation type="submission" date="2013-12" db="EMBL/GenBank/DDBJ databases">
        <title>The Genome Sequence of Aphanomyces astaci APO3.</title>
        <authorList>
            <consortium name="The Broad Institute Genomics Platform"/>
            <person name="Russ C."/>
            <person name="Tyler B."/>
            <person name="van West P."/>
            <person name="Dieguez-Uribeondo J."/>
            <person name="Young S.K."/>
            <person name="Zeng Q."/>
            <person name="Gargeya S."/>
            <person name="Fitzgerald M."/>
            <person name="Abouelleil A."/>
            <person name="Alvarado L."/>
            <person name="Chapman S.B."/>
            <person name="Gainer-Dewar J."/>
            <person name="Goldberg J."/>
            <person name="Griggs A."/>
            <person name="Gujja S."/>
            <person name="Hansen M."/>
            <person name="Howarth C."/>
            <person name="Imamovic A."/>
            <person name="Ireland A."/>
            <person name="Larimer J."/>
            <person name="McCowan C."/>
            <person name="Murphy C."/>
            <person name="Pearson M."/>
            <person name="Poon T.W."/>
            <person name="Priest M."/>
            <person name="Roberts A."/>
            <person name="Saif S."/>
            <person name="Shea T."/>
            <person name="Sykes S."/>
            <person name="Wortman J."/>
            <person name="Nusbaum C."/>
            <person name="Birren B."/>
        </authorList>
    </citation>
    <scope>NUCLEOTIDE SEQUENCE [LARGE SCALE GENOMIC DNA]</scope>
    <source>
        <strain evidence="8">APO3</strain>
    </source>
</reference>
<dbReference type="GO" id="GO:0061799">
    <property type="term" value="F:cyclic pyranopterin monophosphate synthase activity"/>
    <property type="evidence" value="ECO:0007669"/>
    <property type="project" value="UniProtKB-EC"/>
</dbReference>
<gene>
    <name evidence="8" type="ORF">H257_02479</name>
</gene>